<proteinExistence type="predicted"/>
<evidence type="ECO:0000313" key="2">
    <source>
        <dbReference type="EMBL" id="KAK2558904.1"/>
    </source>
</evidence>
<gene>
    <name evidence="2" type="ORF">P5673_018521</name>
</gene>
<protein>
    <submittedName>
        <fullName evidence="2">Uncharacterized protein</fullName>
    </submittedName>
</protein>
<sequence length="364" mass="41202">MDSSEDNHTFSESGLRGIDETLQRELDTVQAVYFPPEVEQYSSSDSEGESSDNDDTSNALFEPTISTLCNTANNTLNEDLCENPEPGDSSTEVSEELIHNFLSVSCQCSLGPNEQPCSSLFTEATVFELRSQCLELTSDQLDMLILGRLDGHTKERVGMKRYRSYYFVRGHQVCRKTFLFLHCISKKRLLNLKSHLRSNGLAPRVHGNQKGTPHNRTPHSSLQNVVSFIDNYAQREGLSLPGRVPGYKSFRIKLLPTSTTKAELWRSYKHAAEVRGYTVVGYTQFVQTWNDFLPFIKIMQPSTDLCHTCQKNTEKISGCSGASEEDKISAVEAHQDHLRKAKREREIYNSAEKERLKKSVFVRA</sequence>
<feature type="region of interest" description="Disordered" evidence="1">
    <location>
        <begin position="1"/>
        <end position="60"/>
    </location>
</feature>
<keyword evidence="3" id="KW-1185">Reference proteome</keyword>
<dbReference type="AlphaFoldDB" id="A0AAD9V2I6"/>
<feature type="compositionally biased region" description="Acidic residues" evidence="1">
    <location>
        <begin position="46"/>
        <end position="55"/>
    </location>
</feature>
<reference evidence="2" key="2">
    <citation type="journal article" date="2023" name="Science">
        <title>Genomic signatures of disease resistance in endangered staghorn corals.</title>
        <authorList>
            <person name="Vollmer S.V."/>
            <person name="Selwyn J.D."/>
            <person name="Despard B.A."/>
            <person name="Roesel C.L."/>
        </authorList>
    </citation>
    <scope>NUCLEOTIDE SEQUENCE</scope>
    <source>
        <strain evidence="2">K2</strain>
    </source>
</reference>
<dbReference type="Proteomes" id="UP001249851">
    <property type="component" value="Unassembled WGS sequence"/>
</dbReference>
<accession>A0AAD9V2I6</accession>
<evidence type="ECO:0000256" key="1">
    <source>
        <dbReference type="SAM" id="MobiDB-lite"/>
    </source>
</evidence>
<dbReference type="EMBL" id="JARQWQ010000042">
    <property type="protein sequence ID" value="KAK2558904.1"/>
    <property type="molecule type" value="Genomic_DNA"/>
</dbReference>
<comment type="caution">
    <text evidence="2">The sequence shown here is derived from an EMBL/GenBank/DDBJ whole genome shotgun (WGS) entry which is preliminary data.</text>
</comment>
<evidence type="ECO:0000313" key="3">
    <source>
        <dbReference type="Proteomes" id="UP001249851"/>
    </source>
</evidence>
<dbReference type="PANTHER" id="PTHR34415">
    <property type="entry name" value="INTEGRASE CATALYTIC DOMAIN-CONTAINING PROTEIN"/>
    <property type="match status" value="1"/>
</dbReference>
<feature type="compositionally biased region" description="Basic and acidic residues" evidence="1">
    <location>
        <begin position="17"/>
        <end position="27"/>
    </location>
</feature>
<name>A0AAD9V2I6_ACRCE</name>
<dbReference type="PANTHER" id="PTHR34415:SF1">
    <property type="entry name" value="INTEGRASE CATALYTIC DOMAIN-CONTAINING PROTEIN"/>
    <property type="match status" value="1"/>
</dbReference>
<reference evidence="2" key="1">
    <citation type="journal article" date="2023" name="G3 (Bethesda)">
        <title>Whole genome assembly and annotation of the endangered Caribbean coral Acropora cervicornis.</title>
        <authorList>
            <person name="Selwyn J.D."/>
            <person name="Vollmer S.V."/>
        </authorList>
    </citation>
    <scope>NUCLEOTIDE SEQUENCE</scope>
    <source>
        <strain evidence="2">K2</strain>
    </source>
</reference>
<organism evidence="2 3">
    <name type="scientific">Acropora cervicornis</name>
    <name type="common">Staghorn coral</name>
    <dbReference type="NCBI Taxonomy" id="6130"/>
    <lineage>
        <taxon>Eukaryota</taxon>
        <taxon>Metazoa</taxon>
        <taxon>Cnidaria</taxon>
        <taxon>Anthozoa</taxon>
        <taxon>Hexacorallia</taxon>
        <taxon>Scleractinia</taxon>
        <taxon>Astrocoeniina</taxon>
        <taxon>Acroporidae</taxon>
        <taxon>Acropora</taxon>
    </lineage>
</organism>